<name>A0A6J5SIN6_9CAUD</name>
<accession>A0A6J5SIN6</accession>
<sequence length="278" mass="29891">MSMENENGGGAPAAATTPENNNQNPVTAASNNSDIVATPAKGISSDWREALGEEYRANKSIQNYKSVDDLVKSHLHLEKMLGSKSTPIIGEEGKTVYEAEAYKHQAEEGKLTIAPEIFDKISAKAAALQIPPAQFQELVNEFLGAESAMVEAGKAAAATELKAAEDSLKQEWGANYDENLGKAHKAFELFATAELKAEVSTLPMSVKTSITKMMSSIYSKIGETSLQKEGGSKNSLTQEQAAAKINEIRNDPNHSYHKGDINARADMAKLYLAAEGKE</sequence>
<evidence type="ECO:0000256" key="1">
    <source>
        <dbReference type="SAM" id="MobiDB-lite"/>
    </source>
</evidence>
<organism evidence="2">
    <name type="scientific">uncultured Caudovirales phage</name>
    <dbReference type="NCBI Taxonomy" id="2100421"/>
    <lineage>
        <taxon>Viruses</taxon>
        <taxon>Duplodnaviria</taxon>
        <taxon>Heunggongvirae</taxon>
        <taxon>Uroviricota</taxon>
        <taxon>Caudoviricetes</taxon>
        <taxon>Peduoviridae</taxon>
        <taxon>Maltschvirus</taxon>
        <taxon>Maltschvirus maltsch</taxon>
    </lineage>
</organism>
<evidence type="ECO:0000313" key="2">
    <source>
        <dbReference type="EMBL" id="CAB4213437.1"/>
    </source>
</evidence>
<feature type="region of interest" description="Disordered" evidence="1">
    <location>
        <begin position="1"/>
        <end position="40"/>
    </location>
</feature>
<gene>
    <name evidence="2" type="ORF">UFOVP1451_40</name>
</gene>
<feature type="compositionally biased region" description="Low complexity" evidence="1">
    <location>
        <begin position="1"/>
        <end position="25"/>
    </location>
</feature>
<reference evidence="2" key="1">
    <citation type="submission" date="2020-05" db="EMBL/GenBank/DDBJ databases">
        <authorList>
            <person name="Chiriac C."/>
            <person name="Salcher M."/>
            <person name="Ghai R."/>
            <person name="Kavagutti S V."/>
        </authorList>
    </citation>
    <scope>NUCLEOTIDE SEQUENCE</scope>
</reference>
<protein>
    <submittedName>
        <fullName evidence="2">Uncharacterized protein</fullName>
    </submittedName>
</protein>
<feature type="compositionally biased region" description="Polar residues" evidence="1">
    <location>
        <begin position="26"/>
        <end position="35"/>
    </location>
</feature>
<proteinExistence type="predicted"/>
<dbReference type="EMBL" id="LR797397">
    <property type="protein sequence ID" value="CAB4213437.1"/>
    <property type="molecule type" value="Genomic_DNA"/>
</dbReference>